<sequence length="234" mass="26498">MTFSNIIRKARLNSDLSQGQLAEDVNNKFHTSISKSMISRWEHGTDIQMSYVRVLAEYFHISPSEVFGIDVDASLSDDLVEIDQKLNSTNRTNLRLFATQLLKNENKIISLRQSRERQVQVLGTVSAGTGQYFLDSEPEWENLKGTILPHDYAVRVSGDSMAPHFVDQQIILVKSTKDVHSGQIVIANYDQQAYVKQYIADNHGQRLVSLNPSYADLPINYQHEVSILGYVVEP</sequence>
<keyword evidence="3" id="KW-0804">Transcription</keyword>
<dbReference type="InterPro" id="IPR001387">
    <property type="entry name" value="Cro/C1-type_HTH"/>
</dbReference>
<dbReference type="InterPro" id="IPR015927">
    <property type="entry name" value="Peptidase_S24_S26A/B/C"/>
</dbReference>
<dbReference type="Pfam" id="PF00717">
    <property type="entry name" value="Peptidase_S24"/>
    <property type="match status" value="1"/>
</dbReference>
<gene>
    <name evidence="5" type="primary">lexA_1</name>
    <name evidence="5" type="ORF">LMG032447_00326</name>
</gene>
<dbReference type="PANTHER" id="PTHR40661:SF1">
    <property type="entry name" value="HTH CRO_C1-TYPE DOMAIN-CONTAINING PROTEIN"/>
    <property type="match status" value="1"/>
</dbReference>
<dbReference type="CDD" id="cd00093">
    <property type="entry name" value="HTH_XRE"/>
    <property type="match status" value="1"/>
</dbReference>
<evidence type="ECO:0000256" key="2">
    <source>
        <dbReference type="ARBA" id="ARBA00023125"/>
    </source>
</evidence>
<dbReference type="Gene3D" id="2.10.109.10">
    <property type="entry name" value="Umud Fragment, subunit A"/>
    <property type="match status" value="1"/>
</dbReference>
<dbReference type="Gene3D" id="1.10.260.40">
    <property type="entry name" value="lambda repressor-like DNA-binding domains"/>
    <property type="match status" value="1"/>
</dbReference>
<dbReference type="PANTHER" id="PTHR40661">
    <property type="match status" value="1"/>
</dbReference>
<protein>
    <submittedName>
        <fullName evidence="5">LexA repressor</fullName>
        <ecNumber evidence="5">3.4.21.88</ecNumber>
    </submittedName>
</protein>
<keyword evidence="5" id="KW-0378">Hydrolase</keyword>
<evidence type="ECO:0000259" key="4">
    <source>
        <dbReference type="PROSITE" id="PS50943"/>
    </source>
</evidence>
<keyword evidence="1" id="KW-0805">Transcription regulation</keyword>
<dbReference type="InterPro" id="IPR010982">
    <property type="entry name" value="Lambda_DNA-bd_dom_sf"/>
</dbReference>
<dbReference type="Proteomes" id="UP000838102">
    <property type="component" value="Unassembled WGS sequence"/>
</dbReference>
<dbReference type="Pfam" id="PF01381">
    <property type="entry name" value="HTH_3"/>
    <property type="match status" value="1"/>
</dbReference>
<evidence type="ECO:0000256" key="3">
    <source>
        <dbReference type="ARBA" id="ARBA00023163"/>
    </source>
</evidence>
<dbReference type="SUPFAM" id="SSF47413">
    <property type="entry name" value="lambda repressor-like DNA-binding domains"/>
    <property type="match status" value="1"/>
</dbReference>
<reference evidence="5" key="1">
    <citation type="submission" date="2022-03" db="EMBL/GenBank/DDBJ databases">
        <authorList>
            <person name="Hettiarachchi G."/>
        </authorList>
    </citation>
    <scope>NUCLEOTIDE SEQUENCE</scope>
    <source>
        <strain evidence="5">LMG 32447</strain>
    </source>
</reference>
<comment type="caution">
    <text evidence="5">The sequence shown here is derived from an EMBL/GenBank/DDBJ whole genome shotgun (WGS) entry which is preliminary data.</text>
</comment>
<dbReference type="CDD" id="cd06529">
    <property type="entry name" value="S24_LexA-like"/>
    <property type="match status" value="1"/>
</dbReference>
<dbReference type="RefSeq" id="WP_248705781.1">
    <property type="nucleotide sequence ID" value="NZ_CAKOET010000002.1"/>
</dbReference>
<dbReference type="InterPro" id="IPR039418">
    <property type="entry name" value="LexA-like"/>
</dbReference>
<evidence type="ECO:0000313" key="6">
    <source>
        <dbReference type="Proteomes" id="UP000838102"/>
    </source>
</evidence>
<proteinExistence type="predicted"/>
<evidence type="ECO:0000256" key="1">
    <source>
        <dbReference type="ARBA" id="ARBA00023015"/>
    </source>
</evidence>
<keyword evidence="2" id="KW-0238">DNA-binding</keyword>
<feature type="domain" description="HTH cro/C1-type" evidence="4">
    <location>
        <begin position="7"/>
        <end position="66"/>
    </location>
</feature>
<dbReference type="EC" id="3.4.21.88" evidence="5"/>
<keyword evidence="6" id="KW-1185">Reference proteome</keyword>
<dbReference type="PROSITE" id="PS50943">
    <property type="entry name" value="HTH_CROC1"/>
    <property type="match status" value="1"/>
</dbReference>
<dbReference type="EMBL" id="CAKOEU010000002">
    <property type="protein sequence ID" value="CAH1851481.1"/>
    <property type="molecule type" value="Genomic_DNA"/>
</dbReference>
<accession>A0ABN8HBT0</accession>
<evidence type="ECO:0000313" key="5">
    <source>
        <dbReference type="EMBL" id="CAH1851481.1"/>
    </source>
</evidence>
<name>A0ABN8HBT0_9LACO</name>
<organism evidence="5 6">
    <name type="scientific">Convivina praedatoris</name>
    <dbReference type="NCBI Taxonomy" id="2880963"/>
    <lineage>
        <taxon>Bacteria</taxon>
        <taxon>Bacillati</taxon>
        <taxon>Bacillota</taxon>
        <taxon>Bacilli</taxon>
        <taxon>Lactobacillales</taxon>
        <taxon>Lactobacillaceae</taxon>
        <taxon>Convivina</taxon>
    </lineage>
</organism>
<dbReference type="SUPFAM" id="SSF51306">
    <property type="entry name" value="LexA/Signal peptidase"/>
    <property type="match status" value="1"/>
</dbReference>
<dbReference type="InterPro" id="IPR036286">
    <property type="entry name" value="LexA/Signal_pep-like_sf"/>
</dbReference>
<dbReference type="SMART" id="SM00530">
    <property type="entry name" value="HTH_XRE"/>
    <property type="match status" value="1"/>
</dbReference>
<dbReference type="GO" id="GO:0004252">
    <property type="term" value="F:serine-type endopeptidase activity"/>
    <property type="evidence" value="ECO:0007669"/>
    <property type="project" value="UniProtKB-EC"/>
</dbReference>